<evidence type="ECO:0000313" key="3">
    <source>
        <dbReference type="Proteomes" id="UP001497482"/>
    </source>
</evidence>
<dbReference type="EMBL" id="OZ035825">
    <property type="protein sequence ID" value="CAL1600904.1"/>
    <property type="molecule type" value="Genomic_DNA"/>
</dbReference>
<evidence type="ECO:0000259" key="1">
    <source>
        <dbReference type="Pfam" id="PF25532"/>
    </source>
</evidence>
<dbReference type="InterPro" id="IPR058042">
    <property type="entry name" value="CAMSAP_N"/>
</dbReference>
<evidence type="ECO:0000313" key="2">
    <source>
        <dbReference type="EMBL" id="CAL1600904.1"/>
    </source>
</evidence>
<dbReference type="GO" id="GO:0051011">
    <property type="term" value="F:microtubule minus-end binding"/>
    <property type="evidence" value="ECO:0007669"/>
    <property type="project" value="TreeGrafter"/>
</dbReference>
<dbReference type="Pfam" id="PF25532">
    <property type="entry name" value="CH_CAMSAP2_N"/>
    <property type="match status" value="1"/>
</dbReference>
<gene>
    <name evidence="2" type="ORF">KC01_LOCUS28970</name>
</gene>
<dbReference type="GO" id="GO:0036449">
    <property type="term" value="C:microtubule minus-end"/>
    <property type="evidence" value="ECO:0007669"/>
    <property type="project" value="TreeGrafter"/>
</dbReference>
<reference evidence="2 3" key="1">
    <citation type="submission" date="2024-04" db="EMBL/GenBank/DDBJ databases">
        <authorList>
            <person name="Waldvogel A.-M."/>
            <person name="Schoenle A."/>
        </authorList>
    </citation>
    <scope>NUCLEOTIDE SEQUENCE [LARGE SCALE GENOMIC DNA]</scope>
</reference>
<dbReference type="InterPro" id="IPR032940">
    <property type="entry name" value="CAMSAP"/>
</dbReference>
<name>A0AAV2LK52_KNICA</name>
<protein>
    <recommendedName>
        <fullName evidence="1">CASAMP N-terminal domain-containing protein</fullName>
    </recommendedName>
</protein>
<organism evidence="2 3">
    <name type="scientific">Knipowitschia caucasica</name>
    <name type="common">Caucasian dwarf goby</name>
    <name type="synonym">Pomatoschistus caucasicus</name>
    <dbReference type="NCBI Taxonomy" id="637954"/>
    <lineage>
        <taxon>Eukaryota</taxon>
        <taxon>Metazoa</taxon>
        <taxon>Chordata</taxon>
        <taxon>Craniata</taxon>
        <taxon>Vertebrata</taxon>
        <taxon>Euteleostomi</taxon>
        <taxon>Actinopterygii</taxon>
        <taxon>Neopterygii</taxon>
        <taxon>Teleostei</taxon>
        <taxon>Neoteleostei</taxon>
        <taxon>Acanthomorphata</taxon>
        <taxon>Gobiaria</taxon>
        <taxon>Gobiiformes</taxon>
        <taxon>Gobioidei</taxon>
        <taxon>Gobiidae</taxon>
        <taxon>Gobiinae</taxon>
        <taxon>Knipowitschia</taxon>
    </lineage>
</organism>
<dbReference type="PANTHER" id="PTHR21595:SF2">
    <property type="entry name" value="CALMODULIN-REGULATED SPECTRIN-ASSOCIATED PROTEIN 3"/>
    <property type="match status" value="1"/>
</dbReference>
<sequence length="172" mass="18490">MVEPAAAGLGIDLTPLDRYEPSRAKVCASVRWLLHKVREPIPEELCDPLSTDHCGEQQLKPVLSHLLLSQPPYAQAVPGRQAGAPGDTASLLQLLNKKGISVRTEQGAVTETELSHAPLALKAHLALVDALMALAAQDTLEQVQMATEAEVGVGAPWENALLFWVNKVSCYL</sequence>
<keyword evidence="3" id="KW-1185">Reference proteome</keyword>
<dbReference type="PANTHER" id="PTHR21595">
    <property type="entry name" value="PATRONIN"/>
    <property type="match status" value="1"/>
</dbReference>
<proteinExistence type="predicted"/>
<dbReference type="GO" id="GO:0005516">
    <property type="term" value="F:calmodulin binding"/>
    <property type="evidence" value="ECO:0007669"/>
    <property type="project" value="InterPro"/>
</dbReference>
<dbReference type="GO" id="GO:0031122">
    <property type="term" value="P:cytoplasmic microtubule organization"/>
    <property type="evidence" value="ECO:0007669"/>
    <property type="project" value="TreeGrafter"/>
</dbReference>
<dbReference type="AlphaFoldDB" id="A0AAV2LK52"/>
<dbReference type="GO" id="GO:0007026">
    <property type="term" value="P:negative regulation of microtubule depolymerization"/>
    <property type="evidence" value="ECO:0007669"/>
    <property type="project" value="TreeGrafter"/>
</dbReference>
<feature type="domain" description="CASAMP N-terminal" evidence="1">
    <location>
        <begin position="12"/>
        <end position="137"/>
    </location>
</feature>
<dbReference type="Proteomes" id="UP001497482">
    <property type="component" value="Chromosome 3"/>
</dbReference>
<accession>A0AAV2LK52</accession>